<feature type="transmembrane region" description="Helical" evidence="6">
    <location>
        <begin position="646"/>
        <end position="667"/>
    </location>
</feature>
<proteinExistence type="predicted"/>
<evidence type="ECO:0000313" key="9">
    <source>
        <dbReference type="Proteomes" id="UP001432161"/>
    </source>
</evidence>
<feature type="transmembrane region" description="Helical" evidence="6">
    <location>
        <begin position="179"/>
        <end position="199"/>
    </location>
</feature>
<dbReference type="Pfam" id="PF03176">
    <property type="entry name" value="MMPL"/>
    <property type="match status" value="2"/>
</dbReference>
<reference evidence="8" key="1">
    <citation type="submission" date="2022-10" db="EMBL/GenBank/DDBJ databases">
        <title>The complete genomes of actinobacterial strains from the NBC collection.</title>
        <authorList>
            <person name="Joergensen T.S."/>
            <person name="Alvarez Arevalo M."/>
            <person name="Sterndorff E.B."/>
            <person name="Faurdal D."/>
            <person name="Vuksanovic O."/>
            <person name="Mourched A.-S."/>
            <person name="Charusanti P."/>
            <person name="Shaw S."/>
            <person name="Blin K."/>
            <person name="Weber T."/>
        </authorList>
    </citation>
    <scope>NUCLEOTIDE SEQUENCE</scope>
    <source>
        <strain evidence="8">NBC_00489</strain>
    </source>
</reference>
<dbReference type="EMBL" id="CP108330">
    <property type="protein sequence ID" value="WUR37351.1"/>
    <property type="molecule type" value="Genomic_DNA"/>
</dbReference>
<feature type="transmembrane region" description="Helical" evidence="6">
    <location>
        <begin position="206"/>
        <end position="226"/>
    </location>
</feature>
<feature type="transmembrane region" description="Helical" evidence="6">
    <location>
        <begin position="232"/>
        <end position="251"/>
    </location>
</feature>
<evidence type="ECO:0000313" key="8">
    <source>
        <dbReference type="EMBL" id="WUR37351.1"/>
    </source>
</evidence>
<evidence type="ECO:0000259" key="7">
    <source>
        <dbReference type="PROSITE" id="PS50156"/>
    </source>
</evidence>
<protein>
    <submittedName>
        <fullName evidence="8">MMPL family transporter</fullName>
    </submittedName>
</protein>
<keyword evidence="3 6" id="KW-0812">Transmembrane</keyword>
<feature type="transmembrane region" description="Helical" evidence="6">
    <location>
        <begin position="378"/>
        <end position="396"/>
    </location>
</feature>
<evidence type="ECO:0000256" key="4">
    <source>
        <dbReference type="ARBA" id="ARBA00022989"/>
    </source>
</evidence>
<comment type="subcellular location">
    <subcellularLocation>
        <location evidence="1">Cell membrane</location>
        <topology evidence="1">Multi-pass membrane protein</topology>
    </subcellularLocation>
</comment>
<dbReference type="PANTHER" id="PTHR33406">
    <property type="entry name" value="MEMBRANE PROTEIN MJ1562-RELATED"/>
    <property type="match status" value="1"/>
</dbReference>
<keyword evidence="2" id="KW-1003">Cell membrane</keyword>
<dbReference type="PROSITE" id="PS50156">
    <property type="entry name" value="SSD"/>
    <property type="match status" value="2"/>
</dbReference>
<evidence type="ECO:0000256" key="5">
    <source>
        <dbReference type="ARBA" id="ARBA00023136"/>
    </source>
</evidence>
<feature type="transmembrane region" description="Helical" evidence="6">
    <location>
        <begin position="533"/>
        <end position="553"/>
    </location>
</feature>
<dbReference type="InterPro" id="IPR004869">
    <property type="entry name" value="MMPL_dom"/>
</dbReference>
<dbReference type="PANTHER" id="PTHR33406:SF13">
    <property type="entry name" value="MEMBRANE PROTEIN YDFJ"/>
    <property type="match status" value="1"/>
</dbReference>
<keyword evidence="9" id="KW-1185">Reference proteome</keyword>
<feature type="domain" description="SSD" evidence="7">
    <location>
        <begin position="536"/>
        <end position="701"/>
    </location>
</feature>
<dbReference type="Proteomes" id="UP001432161">
    <property type="component" value="Chromosome"/>
</dbReference>
<keyword evidence="5 6" id="KW-0472">Membrane</keyword>
<dbReference type="InterPro" id="IPR050545">
    <property type="entry name" value="Mycobact_MmpL"/>
</dbReference>
<name>A0ABZ1V2M2_9ACTN</name>
<evidence type="ECO:0000256" key="3">
    <source>
        <dbReference type="ARBA" id="ARBA00022692"/>
    </source>
</evidence>
<feature type="transmembrane region" description="Helical" evidence="6">
    <location>
        <begin position="565"/>
        <end position="586"/>
    </location>
</feature>
<dbReference type="SUPFAM" id="SSF82866">
    <property type="entry name" value="Multidrug efflux transporter AcrB transmembrane domain"/>
    <property type="match status" value="2"/>
</dbReference>
<feature type="transmembrane region" description="Helical" evidence="6">
    <location>
        <begin position="673"/>
        <end position="702"/>
    </location>
</feature>
<sequence>MATLLYRLGALGARRWRTMLVGWLVALGALIGLGFSAAGDFQDSGSIPGSPAQTALARMDRHFPSPDAQSAQIVFQAPAGHRLTEPGLRKALASTLAATRDVGGVREVGDPAENGTLSEDARTAVAEVTFTTKAEDDVPASTLDAVRAAGDPAERAGLRTVYGGDAYAESTAPVGPTELIGMGVALVILMITFGSLVAAGLPLLTAALGVVGTMAAMMGAASVLGVSDNAPTLAMMLGLAVGIDYALFIVHRHRAQLATGMPVVESVARANATAGSAVVFAGATVIIALAGLSVAGVPMLTSMGLASAGAVASAVVLALGLLPAVLGMAGRGLTPRPGTRAGRFALPGLRGRGRRGTASGGRTPLGTRWTQAVMRRPVRSLIIGAVALLALALPALRLELAVTDEGNAPATSSGRQAYDVIGDAFGPGANGPLVVLVEDEDPKAVVSAAEAVEDRLRTVEGIADVSGIDVAKDTTAARIRIIPETGPRTAETSALVSRLRTDLRPLGTSTGTYVAVTGMTAVSIDVSDKLGGALVPFGIVVVGFSLLLLMVAFRSLAIPVKATVGFLLSLGAAFGATVAVFQWGWLAGPLGVDGTGPVAAFMPIIVMAVLFGLAMDYEVFLVSAMREDYVRHRDARAAVLAGARDAARVVTAAALIMVSVFLSFLFSHDADTMAIAFALAFGVLVDAFVVRMTLVPAVMALLGDRAWWLPRRLDRVLPRLDVEGESLGAHGTGPQVPVGPSVPANM</sequence>
<accession>A0ABZ1V2M2</accession>
<feature type="domain" description="SSD" evidence="7">
    <location>
        <begin position="196"/>
        <end position="328"/>
    </location>
</feature>
<gene>
    <name evidence="8" type="ORF">OHN36_09205</name>
</gene>
<feature type="transmembrane region" description="Helical" evidence="6">
    <location>
        <begin position="303"/>
        <end position="326"/>
    </location>
</feature>
<feature type="transmembrane region" description="Helical" evidence="6">
    <location>
        <begin position="272"/>
        <end position="297"/>
    </location>
</feature>
<feature type="transmembrane region" description="Helical" evidence="6">
    <location>
        <begin position="598"/>
        <end position="625"/>
    </location>
</feature>
<dbReference type="Gene3D" id="1.20.1640.10">
    <property type="entry name" value="Multidrug efflux transporter AcrB transmembrane domain"/>
    <property type="match status" value="2"/>
</dbReference>
<evidence type="ECO:0000256" key="6">
    <source>
        <dbReference type="SAM" id="Phobius"/>
    </source>
</evidence>
<keyword evidence="4 6" id="KW-1133">Transmembrane helix</keyword>
<dbReference type="InterPro" id="IPR000731">
    <property type="entry name" value="SSD"/>
</dbReference>
<evidence type="ECO:0000256" key="2">
    <source>
        <dbReference type="ARBA" id="ARBA00022475"/>
    </source>
</evidence>
<organism evidence="8 9">
    <name type="scientific">Streptomyces griseoaurantiacus</name>
    <dbReference type="NCBI Taxonomy" id="68213"/>
    <lineage>
        <taxon>Bacteria</taxon>
        <taxon>Bacillati</taxon>
        <taxon>Actinomycetota</taxon>
        <taxon>Actinomycetes</taxon>
        <taxon>Kitasatosporales</taxon>
        <taxon>Streptomycetaceae</taxon>
        <taxon>Streptomyces</taxon>
        <taxon>Streptomyces aurantiacus group</taxon>
    </lineage>
</organism>
<evidence type="ECO:0000256" key="1">
    <source>
        <dbReference type="ARBA" id="ARBA00004651"/>
    </source>
</evidence>